<feature type="transmembrane region" description="Helical" evidence="8">
    <location>
        <begin position="452"/>
        <end position="472"/>
    </location>
</feature>
<keyword evidence="6 8" id="KW-0472">Membrane</keyword>
<name>A0A9W4HMH1_PENOL</name>
<sequence>MLGHSSSNPSKQGAQFTSGRVDTMTEKDSERPEGQPSSEKGVLGSEDQTIIGEAAGVQKAEAVVLAWSRNAVWGIYAWYETTTKPMIWVCFFMLAFHSSIGLNVIVNAYANFSSAPEVSTAAILATVVGGVVKLPIAKILNIWGRAEALTIFTCLFLLGIIVLASCNGPNGFAAGYTMYWVGYNAIYLILDVFIADTSGLRNRAFAFAFSSTPFICTAFTGPLAAQSFLRMTTWRWAYGAFAIIFPFTLLPLAVVFKFYEQKAQKMGLYKRPVSDRTWSQSTVHYIHEFDIIGAALLMAAFILLLLPFSLATYGRTQYKSPTFIAMLVIGFCLLFVFFAWEKFFARKQFIQYDLLKRRTVLGACVLSAVLNLGYAAWDLYFLNFVMVVYDLSVSDAGYMNQIYNIGSCFCAPLFGLYIRQTKHFKWACLFFALPLMILGSGLMIHFRGSDDGLGYIVMCQIFIAFAGGMLVIGQDMAVMAEADHDGVPMMLSILGLFASLGGAAGNTVASAIYANVFPSTLVSNLPAEAQADWVDIYVGGYLVQMGYPMGSEIRTAVNLAWGETQKYSCIATTAVVALGLPCIFVWRNINVDKKQVPGTVL</sequence>
<dbReference type="GO" id="GO:0022857">
    <property type="term" value="F:transmembrane transporter activity"/>
    <property type="evidence" value="ECO:0007669"/>
    <property type="project" value="InterPro"/>
</dbReference>
<feature type="transmembrane region" description="Helical" evidence="8">
    <location>
        <begin position="148"/>
        <end position="165"/>
    </location>
</feature>
<evidence type="ECO:0008006" key="11">
    <source>
        <dbReference type="Google" id="ProtNLM"/>
    </source>
</evidence>
<feature type="transmembrane region" description="Helical" evidence="8">
    <location>
        <begin position="322"/>
        <end position="340"/>
    </location>
</feature>
<evidence type="ECO:0000256" key="1">
    <source>
        <dbReference type="ARBA" id="ARBA00004141"/>
    </source>
</evidence>
<feature type="transmembrane region" description="Helical" evidence="8">
    <location>
        <begin position="426"/>
        <end position="446"/>
    </location>
</feature>
<keyword evidence="4 8" id="KW-0812">Transmembrane</keyword>
<comment type="similarity">
    <text evidence="2">Belongs to the major facilitator superfamily.</text>
</comment>
<dbReference type="SUPFAM" id="SSF103473">
    <property type="entry name" value="MFS general substrate transporter"/>
    <property type="match status" value="1"/>
</dbReference>
<feature type="transmembrane region" description="Helical" evidence="8">
    <location>
        <begin position="565"/>
        <end position="586"/>
    </location>
</feature>
<feature type="transmembrane region" description="Helical" evidence="8">
    <location>
        <begin position="402"/>
        <end position="419"/>
    </location>
</feature>
<evidence type="ECO:0000256" key="5">
    <source>
        <dbReference type="ARBA" id="ARBA00022989"/>
    </source>
</evidence>
<dbReference type="PANTHER" id="PTHR23501:SF107">
    <property type="entry name" value="TRANSPORTER, PUTATIVE (AFU_ORTHOLOGUE AFUA_7G04730)-RELATED"/>
    <property type="match status" value="1"/>
</dbReference>
<dbReference type="FunFam" id="1.20.1250.20:FF:000284">
    <property type="entry name" value="Siderophore iron transporter mirB"/>
    <property type="match status" value="1"/>
</dbReference>
<comment type="subcellular location">
    <subcellularLocation>
        <location evidence="1">Membrane</location>
        <topology evidence="1">Multi-pass membrane protein</topology>
    </subcellularLocation>
</comment>
<reference evidence="9" key="1">
    <citation type="submission" date="2021-07" db="EMBL/GenBank/DDBJ databases">
        <authorList>
            <person name="Branca A.L. A."/>
        </authorList>
    </citation>
    <scope>NUCLEOTIDE SEQUENCE</scope>
</reference>
<gene>
    <name evidence="9" type="ORF">POLS_LOCUS4334</name>
</gene>
<feature type="transmembrane region" description="Helical" evidence="8">
    <location>
        <begin position="86"/>
        <end position="106"/>
    </location>
</feature>
<dbReference type="Gene3D" id="1.20.1250.20">
    <property type="entry name" value="MFS general substrate transporter like domains"/>
    <property type="match status" value="2"/>
</dbReference>
<keyword evidence="10" id="KW-1185">Reference proteome</keyword>
<feature type="transmembrane region" description="Helical" evidence="8">
    <location>
        <begin position="236"/>
        <end position="259"/>
    </location>
</feature>
<feature type="transmembrane region" description="Helical" evidence="8">
    <location>
        <begin position="289"/>
        <end position="310"/>
    </location>
</feature>
<dbReference type="Pfam" id="PF07690">
    <property type="entry name" value="MFS_1"/>
    <property type="match status" value="1"/>
</dbReference>
<protein>
    <recommendedName>
        <fullName evidence="11">Siderochrome-iron transporter</fullName>
    </recommendedName>
</protein>
<dbReference type="GO" id="GO:0005886">
    <property type="term" value="C:plasma membrane"/>
    <property type="evidence" value="ECO:0007669"/>
    <property type="project" value="TreeGrafter"/>
</dbReference>
<feature type="compositionally biased region" description="Basic and acidic residues" evidence="7">
    <location>
        <begin position="23"/>
        <end position="33"/>
    </location>
</feature>
<feature type="transmembrane region" description="Helical" evidence="8">
    <location>
        <begin position="493"/>
        <end position="514"/>
    </location>
</feature>
<feature type="transmembrane region" description="Helical" evidence="8">
    <location>
        <begin position="118"/>
        <end position="136"/>
    </location>
</feature>
<evidence type="ECO:0000256" key="6">
    <source>
        <dbReference type="ARBA" id="ARBA00023136"/>
    </source>
</evidence>
<evidence type="ECO:0000256" key="3">
    <source>
        <dbReference type="ARBA" id="ARBA00022448"/>
    </source>
</evidence>
<evidence type="ECO:0000313" key="10">
    <source>
        <dbReference type="Proteomes" id="UP001153618"/>
    </source>
</evidence>
<feature type="transmembrane region" description="Helical" evidence="8">
    <location>
        <begin position="177"/>
        <end position="195"/>
    </location>
</feature>
<evidence type="ECO:0000256" key="2">
    <source>
        <dbReference type="ARBA" id="ARBA00008335"/>
    </source>
</evidence>
<comment type="caution">
    <text evidence="9">The sequence shown here is derived from an EMBL/GenBank/DDBJ whole genome shotgun (WGS) entry which is preliminary data.</text>
</comment>
<keyword evidence="5 8" id="KW-1133">Transmembrane helix</keyword>
<keyword evidence="3" id="KW-0813">Transport</keyword>
<organism evidence="9 10">
    <name type="scientific">Penicillium olsonii</name>
    <dbReference type="NCBI Taxonomy" id="99116"/>
    <lineage>
        <taxon>Eukaryota</taxon>
        <taxon>Fungi</taxon>
        <taxon>Dikarya</taxon>
        <taxon>Ascomycota</taxon>
        <taxon>Pezizomycotina</taxon>
        <taxon>Eurotiomycetes</taxon>
        <taxon>Eurotiomycetidae</taxon>
        <taxon>Eurotiales</taxon>
        <taxon>Aspergillaceae</taxon>
        <taxon>Penicillium</taxon>
    </lineage>
</organism>
<dbReference type="OrthoDB" id="4078873at2759"/>
<evidence type="ECO:0000256" key="8">
    <source>
        <dbReference type="SAM" id="Phobius"/>
    </source>
</evidence>
<dbReference type="InterPro" id="IPR011701">
    <property type="entry name" value="MFS"/>
</dbReference>
<feature type="compositionally biased region" description="Polar residues" evidence="7">
    <location>
        <begin position="1"/>
        <end position="20"/>
    </location>
</feature>
<evidence type="ECO:0000256" key="4">
    <source>
        <dbReference type="ARBA" id="ARBA00022692"/>
    </source>
</evidence>
<proteinExistence type="inferred from homology"/>
<dbReference type="EMBL" id="CAJVOS010000021">
    <property type="protein sequence ID" value="CAG8089068.1"/>
    <property type="molecule type" value="Genomic_DNA"/>
</dbReference>
<accession>A0A9W4HMH1</accession>
<evidence type="ECO:0000256" key="7">
    <source>
        <dbReference type="SAM" id="MobiDB-lite"/>
    </source>
</evidence>
<dbReference type="Proteomes" id="UP001153618">
    <property type="component" value="Unassembled WGS sequence"/>
</dbReference>
<evidence type="ECO:0000313" key="9">
    <source>
        <dbReference type="EMBL" id="CAG8089068.1"/>
    </source>
</evidence>
<feature type="transmembrane region" description="Helical" evidence="8">
    <location>
        <begin position="204"/>
        <end position="224"/>
    </location>
</feature>
<dbReference type="PANTHER" id="PTHR23501">
    <property type="entry name" value="MAJOR FACILITATOR SUPERFAMILY"/>
    <property type="match status" value="1"/>
</dbReference>
<dbReference type="InterPro" id="IPR036259">
    <property type="entry name" value="MFS_trans_sf"/>
</dbReference>
<feature type="transmembrane region" description="Helical" evidence="8">
    <location>
        <begin position="360"/>
        <end position="382"/>
    </location>
</feature>
<dbReference type="AlphaFoldDB" id="A0A9W4HMH1"/>
<feature type="region of interest" description="Disordered" evidence="7">
    <location>
        <begin position="1"/>
        <end position="43"/>
    </location>
</feature>